<dbReference type="Proteomes" id="UP000322699">
    <property type="component" value="Unassembled WGS sequence"/>
</dbReference>
<feature type="chain" id="PRO_5022855042" description="SMP-30/Gluconolaconase/LRE-like region" evidence="2">
    <location>
        <begin position="23"/>
        <end position="481"/>
    </location>
</feature>
<dbReference type="OrthoDB" id="254513at2"/>
<evidence type="ECO:0000313" key="3">
    <source>
        <dbReference type="EMBL" id="KAA1259464.1"/>
    </source>
</evidence>
<feature type="region of interest" description="Disordered" evidence="1">
    <location>
        <begin position="425"/>
        <end position="481"/>
    </location>
</feature>
<gene>
    <name evidence="3" type="ORF">LF1_19980</name>
</gene>
<protein>
    <recommendedName>
        <fullName evidence="5">SMP-30/Gluconolaconase/LRE-like region</fullName>
    </recommendedName>
</protein>
<dbReference type="EMBL" id="VRLW01000001">
    <property type="protein sequence ID" value="KAA1259464.1"/>
    <property type="molecule type" value="Genomic_DNA"/>
</dbReference>
<feature type="signal peptide" evidence="2">
    <location>
        <begin position="1"/>
        <end position="22"/>
    </location>
</feature>
<keyword evidence="4" id="KW-1185">Reference proteome</keyword>
<comment type="caution">
    <text evidence="3">The sequence shown here is derived from an EMBL/GenBank/DDBJ whole genome shotgun (WGS) entry which is preliminary data.</text>
</comment>
<feature type="compositionally biased region" description="Acidic residues" evidence="1">
    <location>
        <begin position="225"/>
        <end position="242"/>
    </location>
</feature>
<dbReference type="SUPFAM" id="SSF75011">
    <property type="entry name" value="3-carboxy-cis,cis-mucoante lactonizing enzyme"/>
    <property type="match status" value="1"/>
</dbReference>
<feature type="region of interest" description="Disordered" evidence="1">
    <location>
        <begin position="216"/>
        <end position="244"/>
    </location>
</feature>
<evidence type="ECO:0000313" key="4">
    <source>
        <dbReference type="Proteomes" id="UP000322699"/>
    </source>
</evidence>
<reference evidence="3 4" key="1">
    <citation type="submission" date="2019-08" db="EMBL/GenBank/DDBJ databases">
        <title>Deep-cultivation of Planctomycetes and their phenomic and genomic characterization uncovers novel biology.</title>
        <authorList>
            <person name="Wiegand S."/>
            <person name="Jogler M."/>
            <person name="Boedeker C."/>
            <person name="Pinto D."/>
            <person name="Vollmers J."/>
            <person name="Rivas-Marin E."/>
            <person name="Kohn T."/>
            <person name="Peeters S.H."/>
            <person name="Heuer A."/>
            <person name="Rast P."/>
            <person name="Oberbeckmann S."/>
            <person name="Bunk B."/>
            <person name="Jeske O."/>
            <person name="Meyerdierks A."/>
            <person name="Storesund J.E."/>
            <person name="Kallscheuer N."/>
            <person name="Luecker S."/>
            <person name="Lage O.M."/>
            <person name="Pohl T."/>
            <person name="Merkel B.J."/>
            <person name="Hornburger P."/>
            <person name="Mueller R.-W."/>
            <person name="Bruemmer F."/>
            <person name="Labrenz M."/>
            <person name="Spormann A.M."/>
            <person name="Op Den Camp H."/>
            <person name="Overmann J."/>
            <person name="Amann R."/>
            <person name="Jetten M.S.M."/>
            <person name="Mascher T."/>
            <person name="Medema M.H."/>
            <person name="Devos D.P."/>
            <person name="Kaster A.-K."/>
            <person name="Ovreas L."/>
            <person name="Rohde M."/>
            <person name="Galperin M.Y."/>
            <person name="Jogler C."/>
        </authorList>
    </citation>
    <scope>NUCLEOTIDE SEQUENCE [LARGE SCALE GENOMIC DNA]</scope>
    <source>
        <strain evidence="3 4">LF1</strain>
    </source>
</reference>
<proteinExistence type="predicted"/>
<evidence type="ECO:0000256" key="2">
    <source>
        <dbReference type="SAM" id="SignalP"/>
    </source>
</evidence>
<dbReference type="RefSeq" id="WP_068267038.1">
    <property type="nucleotide sequence ID" value="NZ_LWSK01000150.1"/>
</dbReference>
<feature type="compositionally biased region" description="Basic and acidic residues" evidence="1">
    <location>
        <begin position="452"/>
        <end position="463"/>
    </location>
</feature>
<name>A0A5B1CJI5_9BACT</name>
<dbReference type="Gene3D" id="2.120.10.30">
    <property type="entry name" value="TolB, C-terminal domain"/>
    <property type="match status" value="1"/>
</dbReference>
<keyword evidence="2" id="KW-0732">Signal</keyword>
<accession>A0A5B1CJI5</accession>
<sequence precursor="true">MRLVPCTILCFLITQVFSHSSAAEVSDSDLADRFTHQQSGVIEIDDADDASDQKINAFCLNHEGHIVAVCGTGPGEVRVSNDEGEILHSWAVDVKPESVGVSDDDSVLVGGEGKLFRFTATGDLVVETESPHAARLRSSTNELREAAVASIKSRRRSRMTLPMAKSRLRSFEEMMEKLKERQEDKELNESEERMLKVLPALLERYQKQAADLEAEAEKKAKAAEDAEDGEEEKSEPEISESEIEQKVESMIRSKMRVSSISSRGEFVFVTTRAIEGYGYDVWKMNLDFDDAEVVVSDLRGCCGQMDVQCSDNGLFVAENSRDRVVHFDVDGKEINHWGKSDRAGVDGFASCCNPMNLCFDQEGFVYTAEASIGRIKKFDPSGELVSFVGDVELVPGCKNVSIAVSPVSEKIYMLDLTRNHIKVMEPKQDEKPVTEPEQEDDLIVTNEAMVDSQKDDTKADEAKVNAPVADQPSKNELEDAK</sequence>
<dbReference type="AlphaFoldDB" id="A0A5B1CJI5"/>
<feature type="compositionally biased region" description="Basic and acidic residues" evidence="1">
    <location>
        <begin position="425"/>
        <end position="434"/>
    </location>
</feature>
<evidence type="ECO:0008006" key="5">
    <source>
        <dbReference type="Google" id="ProtNLM"/>
    </source>
</evidence>
<evidence type="ECO:0000256" key="1">
    <source>
        <dbReference type="SAM" id="MobiDB-lite"/>
    </source>
</evidence>
<organism evidence="3 4">
    <name type="scientific">Rubripirellula obstinata</name>
    <dbReference type="NCBI Taxonomy" id="406547"/>
    <lineage>
        <taxon>Bacteria</taxon>
        <taxon>Pseudomonadati</taxon>
        <taxon>Planctomycetota</taxon>
        <taxon>Planctomycetia</taxon>
        <taxon>Pirellulales</taxon>
        <taxon>Pirellulaceae</taxon>
        <taxon>Rubripirellula</taxon>
    </lineage>
</organism>
<dbReference type="InterPro" id="IPR011042">
    <property type="entry name" value="6-blade_b-propeller_TolB-like"/>
</dbReference>